<dbReference type="STRING" id="237069.SAMN05216498_1923"/>
<dbReference type="EMBL" id="FNIG01000003">
    <property type="protein sequence ID" value="SDN27328.1"/>
    <property type="molecule type" value="Genomic_DNA"/>
</dbReference>
<evidence type="ECO:0000256" key="1">
    <source>
        <dbReference type="SAM" id="Phobius"/>
    </source>
</evidence>
<protein>
    <submittedName>
        <fullName evidence="2">Uncharacterized protein</fullName>
    </submittedName>
</protein>
<evidence type="ECO:0000313" key="2">
    <source>
        <dbReference type="EMBL" id="SDN27328.1"/>
    </source>
</evidence>
<evidence type="ECO:0000313" key="3">
    <source>
        <dbReference type="Proteomes" id="UP000199334"/>
    </source>
</evidence>
<accession>A0A1H0A186</accession>
<sequence length="249" mass="29226">MTRKKIYILVGIILVGVLLFGVYWFYFANPKAFLSDDKVVQELNELNDGASVETALDTMFVDEEHVVVPFVNQNNQYGLSYWVWRHHRWKPIKVDESGEPMIWRINQTDPSTYHIVWNIHPDDKLGSTKFYLLRERNYQITYGEHHYTPQIQMEKSVSIQNNPYGVMQLPNEWATIMSEIGEVNEAKQSPAFFHDMFPDPSLYIGWIPYDQNGDEKFPEHSVNGSSYHYGDINVDFVRILNEVDLERVQ</sequence>
<keyword evidence="1" id="KW-0812">Transmembrane</keyword>
<feature type="transmembrane region" description="Helical" evidence="1">
    <location>
        <begin position="7"/>
        <end position="26"/>
    </location>
</feature>
<dbReference type="Proteomes" id="UP000199334">
    <property type="component" value="Unassembled WGS sequence"/>
</dbReference>
<gene>
    <name evidence="2" type="ORF">SAMN05216498_1923</name>
</gene>
<keyword evidence="3" id="KW-1185">Reference proteome</keyword>
<dbReference type="RefSeq" id="WP_093856376.1">
    <property type="nucleotide sequence ID" value="NZ_BJVZ01000024.1"/>
</dbReference>
<proteinExistence type="predicted"/>
<reference evidence="2 3" key="1">
    <citation type="submission" date="2016-10" db="EMBL/GenBank/DDBJ databases">
        <authorList>
            <person name="de Groot N.N."/>
        </authorList>
    </citation>
    <scope>NUCLEOTIDE SEQUENCE [LARGE SCALE GENOMIC DNA]</scope>
    <source>
        <strain evidence="2 3">CGMCC 1.3442</strain>
    </source>
</reference>
<organism evidence="2 3">
    <name type="scientific">Tenuibacillus multivorans</name>
    <dbReference type="NCBI Taxonomy" id="237069"/>
    <lineage>
        <taxon>Bacteria</taxon>
        <taxon>Bacillati</taxon>
        <taxon>Bacillota</taxon>
        <taxon>Bacilli</taxon>
        <taxon>Bacillales</taxon>
        <taxon>Bacillaceae</taxon>
        <taxon>Tenuibacillus</taxon>
    </lineage>
</organism>
<keyword evidence="1" id="KW-1133">Transmembrane helix</keyword>
<dbReference type="OrthoDB" id="2452975at2"/>
<name>A0A1H0A186_9BACI</name>
<keyword evidence="1" id="KW-0472">Membrane</keyword>
<dbReference type="AlphaFoldDB" id="A0A1H0A186"/>